<keyword evidence="5" id="KW-1185">Reference proteome</keyword>
<dbReference type="EMBL" id="PQWO01000020">
    <property type="protein sequence ID" value="PZD71189.1"/>
    <property type="molecule type" value="Genomic_DNA"/>
</dbReference>
<dbReference type="Pfam" id="PF04972">
    <property type="entry name" value="BON"/>
    <property type="match status" value="1"/>
</dbReference>
<keyword evidence="2" id="KW-0732">Signal</keyword>
<gene>
    <name evidence="4" type="ORF">C1752_07465</name>
</gene>
<evidence type="ECO:0000256" key="1">
    <source>
        <dbReference type="SAM" id="MobiDB-lite"/>
    </source>
</evidence>
<dbReference type="PROSITE" id="PS51257">
    <property type="entry name" value="PROKAR_LIPOPROTEIN"/>
    <property type="match status" value="1"/>
</dbReference>
<feature type="domain" description="BON" evidence="3">
    <location>
        <begin position="83"/>
        <end position="149"/>
    </location>
</feature>
<evidence type="ECO:0000259" key="3">
    <source>
        <dbReference type="PROSITE" id="PS50914"/>
    </source>
</evidence>
<dbReference type="InterPro" id="IPR007055">
    <property type="entry name" value="BON_dom"/>
</dbReference>
<comment type="caution">
    <text evidence="4">The sequence shown here is derived from an EMBL/GenBank/DDBJ whole genome shotgun (WGS) entry which is preliminary data.</text>
</comment>
<dbReference type="RefSeq" id="WP_110988265.1">
    <property type="nucleotide sequence ID" value="NZ_CAWNWM010000020.1"/>
</dbReference>
<feature type="signal peptide" evidence="2">
    <location>
        <begin position="1"/>
        <end position="19"/>
    </location>
</feature>
<evidence type="ECO:0000313" key="4">
    <source>
        <dbReference type="EMBL" id="PZD71189.1"/>
    </source>
</evidence>
<dbReference type="Gene3D" id="3.30.1340.30">
    <property type="match status" value="1"/>
</dbReference>
<protein>
    <recommendedName>
        <fullName evidence="3">BON domain-containing protein</fullName>
    </recommendedName>
</protein>
<accession>A0A2W1JAL9</accession>
<dbReference type="PROSITE" id="PS50914">
    <property type="entry name" value="BON"/>
    <property type="match status" value="1"/>
</dbReference>
<dbReference type="OrthoDB" id="456897at2"/>
<name>A0A2W1JAL9_9CYAN</name>
<feature type="region of interest" description="Disordered" evidence="1">
    <location>
        <begin position="20"/>
        <end position="60"/>
    </location>
</feature>
<reference evidence="4 5" key="1">
    <citation type="journal article" date="2018" name="Sci. Rep.">
        <title>A novel species of the marine cyanobacterium Acaryochloris with a unique pigment content and lifestyle.</title>
        <authorList>
            <person name="Partensky F."/>
            <person name="Six C."/>
            <person name="Ratin M."/>
            <person name="Garczarek L."/>
            <person name="Vaulot D."/>
            <person name="Probert I."/>
            <person name="Calteau A."/>
            <person name="Gourvil P."/>
            <person name="Marie D."/>
            <person name="Grebert T."/>
            <person name="Bouchier C."/>
            <person name="Le Panse S."/>
            <person name="Gachenot M."/>
            <person name="Rodriguez F."/>
            <person name="Garrido J.L."/>
        </authorList>
    </citation>
    <scope>NUCLEOTIDE SEQUENCE [LARGE SCALE GENOMIC DNA]</scope>
    <source>
        <strain evidence="4 5">RCC1774</strain>
    </source>
</reference>
<organism evidence="4 5">
    <name type="scientific">Acaryochloris thomasi RCC1774</name>
    <dbReference type="NCBI Taxonomy" id="1764569"/>
    <lineage>
        <taxon>Bacteria</taxon>
        <taxon>Bacillati</taxon>
        <taxon>Cyanobacteriota</taxon>
        <taxon>Cyanophyceae</taxon>
        <taxon>Acaryochloridales</taxon>
        <taxon>Acaryochloridaceae</taxon>
        <taxon>Acaryochloris</taxon>
        <taxon>Acaryochloris thomasi</taxon>
    </lineage>
</organism>
<dbReference type="AlphaFoldDB" id="A0A2W1JAL9"/>
<evidence type="ECO:0000313" key="5">
    <source>
        <dbReference type="Proteomes" id="UP000248857"/>
    </source>
</evidence>
<dbReference type="Proteomes" id="UP000248857">
    <property type="component" value="Unassembled WGS sequence"/>
</dbReference>
<proteinExistence type="predicted"/>
<feature type="chain" id="PRO_5016124774" description="BON domain-containing protein" evidence="2">
    <location>
        <begin position="20"/>
        <end position="152"/>
    </location>
</feature>
<sequence length="152" mass="16111">MKKLAIALLGTALALGATACQEKRTSADAPDGDENPPALSAEQQEEASEDATSAIRREQLDADIRAREQRNNAFNDGDAEGRTDIDIASEVRSKLEANLPESALTIEAEDGLVTVQGTVVTQDQYDEIEVLAKEIKGVQSVIVDAAVTSAQS</sequence>
<evidence type="ECO:0000256" key="2">
    <source>
        <dbReference type="SAM" id="SignalP"/>
    </source>
</evidence>